<dbReference type="Proteomes" id="UP000241436">
    <property type="component" value="Unassembled WGS sequence"/>
</dbReference>
<comment type="caution">
    <text evidence="1">The sequence shown here is derived from an EMBL/GenBank/DDBJ whole genome shotgun (WGS) entry which is preliminary data.</text>
</comment>
<protein>
    <submittedName>
        <fullName evidence="1">Uncharacterized protein</fullName>
    </submittedName>
</protein>
<dbReference type="OrthoDB" id="6402114at2"/>
<reference evidence="2" key="2">
    <citation type="journal article" date="2018" name="Environ. Microbiol.">
        <title>Bloom of a denitrifying methanotroph, 'Candidatus Methylomirabilis limnetica', in a deep stratified lake.</title>
        <authorList>
            <person name="Graf J.S."/>
            <person name="Mayr M.J."/>
            <person name="Marchant H.K."/>
            <person name="Tienken D."/>
            <person name="Hach P.F."/>
            <person name="Brand A."/>
            <person name="Schubert C.J."/>
            <person name="Kuypers M.M."/>
            <person name="Milucka J."/>
        </authorList>
    </citation>
    <scope>NUCLEOTIDE SEQUENCE [LARGE SCALE GENOMIC DNA]</scope>
    <source>
        <strain evidence="2">Zug</strain>
    </source>
</reference>
<reference evidence="1 2" key="1">
    <citation type="submission" date="2017-09" db="EMBL/GenBank/DDBJ databases">
        <title>Bloom of a denitrifying methanotroph, Candidatus Methylomirabilis limnetica, in a deep stratified lake.</title>
        <authorList>
            <person name="Graf J.S."/>
            <person name="Marchant H.K."/>
            <person name="Tienken D."/>
            <person name="Hach P.F."/>
            <person name="Brand A."/>
            <person name="Schubert C.J."/>
            <person name="Kuypers M.M."/>
            <person name="Milucka J."/>
        </authorList>
    </citation>
    <scope>NUCLEOTIDE SEQUENCE [LARGE SCALE GENOMIC DNA]</scope>
    <source>
        <strain evidence="1 2">Zug</strain>
    </source>
</reference>
<dbReference type="EMBL" id="NVQC01000040">
    <property type="protein sequence ID" value="PTL34848.1"/>
    <property type="molecule type" value="Genomic_DNA"/>
</dbReference>
<gene>
    <name evidence="1" type="ORF">CLG94_12705</name>
</gene>
<dbReference type="RefSeq" id="WP_107564063.1">
    <property type="nucleotide sequence ID" value="NZ_NVQC01000040.1"/>
</dbReference>
<dbReference type="AlphaFoldDB" id="A0A2T4TUU9"/>
<sequence length="143" mass="16224">MADEKPIVGRTKHGELTLDQIAELQPGLGQLMPLMSERYWICYYAAKGGNWALAAYQLNGLRSLFKKSNTTRPKYKGMLERYAKAIFDPLAQSIEAKNFTEFEGCYLQGIELANEMHVTTHHPEIIWKLPSTPPQHLEMGPCV</sequence>
<name>A0A2T4TUU9_9BACT</name>
<evidence type="ECO:0000313" key="1">
    <source>
        <dbReference type="EMBL" id="PTL34848.1"/>
    </source>
</evidence>
<organism evidence="1 2">
    <name type="scientific">Candidatus Methylomirabilis limnetica</name>
    <dbReference type="NCBI Taxonomy" id="2033718"/>
    <lineage>
        <taxon>Bacteria</taxon>
        <taxon>Candidatus Methylomirabilota</taxon>
        <taxon>Candidatus Methylomirabilia</taxon>
        <taxon>Candidatus Methylomirabilales</taxon>
        <taxon>Candidatus Methylomirabilaceae</taxon>
        <taxon>Candidatus Methylomirabilis</taxon>
    </lineage>
</organism>
<proteinExistence type="predicted"/>
<evidence type="ECO:0000313" key="2">
    <source>
        <dbReference type="Proteomes" id="UP000241436"/>
    </source>
</evidence>
<keyword evidence="2" id="KW-1185">Reference proteome</keyword>
<accession>A0A2T4TUU9</accession>